<evidence type="ECO:0008006" key="4">
    <source>
        <dbReference type="Google" id="ProtNLM"/>
    </source>
</evidence>
<evidence type="ECO:0000313" key="2">
    <source>
        <dbReference type="EMBL" id="CCG54384.1"/>
    </source>
</evidence>
<proteinExistence type="predicted"/>
<dbReference type="Proteomes" id="UP000007599">
    <property type="component" value="Chromosome I"/>
</dbReference>
<dbReference type="PATRIC" id="fig|1094466.5.peg.2420"/>
<reference evidence="3" key="2">
    <citation type="submission" date="2012-03" db="EMBL/GenBank/DDBJ databases">
        <title>Complete genome sequence of Flavobacterium indicum GPTSA100-9T, isolated from warm spring water.</title>
        <authorList>
            <person name="Barbier P."/>
            <person name="Houel A."/>
            <person name="Loux V."/>
            <person name="Poulain J."/>
            <person name="Bernardet J.-F."/>
            <person name="Touchon M."/>
            <person name="Duchaud E."/>
        </authorList>
    </citation>
    <scope>NUCLEOTIDE SEQUENCE [LARGE SCALE GENOMIC DNA]</scope>
    <source>
        <strain evidence="3">DSM 17447 / CIP 109464 / GPTSA100-9</strain>
    </source>
</reference>
<dbReference type="EMBL" id="HE774682">
    <property type="protein sequence ID" value="CCG54384.1"/>
    <property type="molecule type" value="Genomic_DNA"/>
</dbReference>
<dbReference type="NCBIfam" id="TIGR01200">
    <property type="entry name" value="GLPGLI"/>
    <property type="match status" value="1"/>
</dbReference>
<keyword evidence="1" id="KW-0472">Membrane</keyword>
<gene>
    <name evidence="2" type="ordered locus">KQS_12395</name>
</gene>
<organism evidence="2 3">
    <name type="scientific">Flavobacterium indicum (strain DSM 17447 / CIP 109464 / GPTSA100-9)</name>
    <dbReference type="NCBI Taxonomy" id="1094466"/>
    <lineage>
        <taxon>Bacteria</taxon>
        <taxon>Pseudomonadati</taxon>
        <taxon>Bacteroidota</taxon>
        <taxon>Flavobacteriia</taxon>
        <taxon>Flavobacteriales</taxon>
        <taxon>Flavobacteriaceae</taxon>
        <taxon>Flavobacterium</taxon>
    </lineage>
</organism>
<keyword evidence="1" id="KW-0812">Transmembrane</keyword>
<evidence type="ECO:0000256" key="1">
    <source>
        <dbReference type="SAM" id="Phobius"/>
    </source>
</evidence>
<evidence type="ECO:0000313" key="3">
    <source>
        <dbReference type="Proteomes" id="UP000007599"/>
    </source>
</evidence>
<dbReference type="AlphaFoldDB" id="H8XRF0"/>
<keyword evidence="1" id="KW-1133">Transmembrane helix</keyword>
<reference evidence="2 3" key="1">
    <citation type="journal article" date="2012" name="J. Bacteriol.">
        <title>Complete Genome Sequence of Flavobacterium indicum GPSTA100-9T, Isolated from Warm Spring Water.</title>
        <authorList>
            <person name="Barbier P."/>
            <person name="Houel A."/>
            <person name="Loux V."/>
            <person name="Poulain J."/>
            <person name="Bernardet J.F."/>
            <person name="Touchon M."/>
            <person name="Duchaud E."/>
        </authorList>
    </citation>
    <scope>NUCLEOTIDE SEQUENCE [LARGE SCALE GENOMIC DNA]</scope>
    <source>
        <strain evidence="3">DSM 17447 / CIP 109464 / GPTSA100-9</strain>
    </source>
</reference>
<dbReference type="STRING" id="1094466.KQS_12395"/>
<sequence>MFNKSEIIRLESFNILAFYQLMSEIKIIMKTKIIFVFYFFCNSIFAQQIIFEYSQKINRPSDDLNLKYQLIMEDDKSLAKVKDIKDITQIENHTDFDFGGINDSVVSYVYKNQDFPRFVRISEEKIFKSYSENQMFVSTPDNFKENHKVIKDSLDIFKWEFLEDVNDTIILNFHCKKAKTRFRGRDYVAYYSNEIANFGGPWKFDGLPGFIVKIYSIDGFIDINPISIKINPNYVSIIKNPFENKKFIWFKDLKNVILNEEREHFKRAKSANPYLTSYKKSAGLKTIEDLGLNYERKYE</sequence>
<accession>H8XRF0</accession>
<keyword evidence="3" id="KW-1185">Reference proteome</keyword>
<dbReference type="InterPro" id="IPR005901">
    <property type="entry name" value="GLPGLI"/>
</dbReference>
<feature type="transmembrane region" description="Helical" evidence="1">
    <location>
        <begin position="33"/>
        <end position="51"/>
    </location>
</feature>
<name>H8XRF0_FLAIG</name>
<dbReference type="HOGENOM" id="CLU_929837_0_0_10"/>
<protein>
    <recommendedName>
        <fullName evidence="4">GLPGLI family protein</fullName>
    </recommendedName>
</protein>
<dbReference type="KEGG" id="fin:KQS_12395"/>